<evidence type="ECO:0000256" key="1">
    <source>
        <dbReference type="ARBA" id="ARBA00022737"/>
    </source>
</evidence>
<dbReference type="PANTHER" id="PTHR44858:SF1">
    <property type="entry name" value="UDP-N-ACETYLGLUCOSAMINE--PEPTIDE N-ACETYLGLUCOSAMINYLTRANSFERASE SPINDLY-RELATED"/>
    <property type="match status" value="1"/>
</dbReference>
<dbReference type="InterPro" id="IPR013105">
    <property type="entry name" value="TPR_2"/>
</dbReference>
<dbReference type="InterPro" id="IPR019734">
    <property type="entry name" value="TPR_rpt"/>
</dbReference>
<dbReference type="Pfam" id="PF07719">
    <property type="entry name" value="TPR_2"/>
    <property type="match status" value="1"/>
</dbReference>
<reference evidence="4 5" key="1">
    <citation type="journal article" date="2018" name="Nat. Ecol. Evol.">
        <title>Shark genomes provide insights into elasmobranch evolution and the origin of vertebrates.</title>
        <authorList>
            <person name="Hara Y"/>
            <person name="Yamaguchi K"/>
            <person name="Onimaru K"/>
            <person name="Kadota M"/>
            <person name="Koyanagi M"/>
            <person name="Keeley SD"/>
            <person name="Tatsumi K"/>
            <person name="Tanaka K"/>
            <person name="Motone F"/>
            <person name="Kageyama Y"/>
            <person name="Nozu R"/>
            <person name="Adachi N"/>
            <person name="Nishimura O"/>
            <person name="Nakagawa R"/>
            <person name="Tanegashima C"/>
            <person name="Kiyatake I"/>
            <person name="Matsumoto R"/>
            <person name="Murakumo K"/>
            <person name="Nishida K"/>
            <person name="Terakita A"/>
            <person name="Kuratani S"/>
            <person name="Sato K"/>
            <person name="Hyodo S Kuraku.S."/>
        </authorList>
    </citation>
    <scope>NUCLEOTIDE SEQUENCE [LARGE SCALE GENOMIC DNA]</scope>
</reference>
<feature type="repeat" description="TPR" evidence="3">
    <location>
        <begin position="908"/>
        <end position="941"/>
    </location>
</feature>
<evidence type="ECO:0000313" key="4">
    <source>
        <dbReference type="EMBL" id="GCC24165.1"/>
    </source>
</evidence>
<evidence type="ECO:0000313" key="5">
    <source>
        <dbReference type="Proteomes" id="UP000287033"/>
    </source>
</evidence>
<dbReference type="SUPFAM" id="SSF48452">
    <property type="entry name" value="TPR-like"/>
    <property type="match status" value="5"/>
</dbReference>
<name>A0A401S1A0_CHIPU</name>
<dbReference type="Pfam" id="PF00515">
    <property type="entry name" value="TPR_1"/>
    <property type="match status" value="1"/>
</dbReference>
<dbReference type="InterPro" id="IPR011990">
    <property type="entry name" value="TPR-like_helical_dom_sf"/>
</dbReference>
<accession>A0A401S1A0</accession>
<dbReference type="Gene3D" id="1.25.40.10">
    <property type="entry name" value="Tetratricopeptide repeat domain"/>
    <property type="match status" value="9"/>
</dbReference>
<feature type="repeat" description="TPR" evidence="3">
    <location>
        <begin position="1080"/>
        <end position="1113"/>
    </location>
</feature>
<dbReference type="STRING" id="137246.A0A401S1A0"/>
<feature type="repeat" description="TPR" evidence="3">
    <location>
        <begin position="862"/>
        <end position="895"/>
    </location>
</feature>
<protein>
    <submittedName>
        <fullName evidence="4">Uncharacterized protein</fullName>
    </submittedName>
</protein>
<dbReference type="PANTHER" id="PTHR44858">
    <property type="entry name" value="TETRATRICOPEPTIDE REPEAT PROTEIN 6"/>
    <property type="match status" value="1"/>
</dbReference>
<feature type="non-terminal residue" evidence="4">
    <location>
        <position position="1"/>
    </location>
</feature>
<feature type="repeat" description="TPR" evidence="3">
    <location>
        <begin position="695"/>
        <end position="728"/>
    </location>
</feature>
<dbReference type="Pfam" id="PF13414">
    <property type="entry name" value="TPR_11"/>
    <property type="match status" value="1"/>
</dbReference>
<dbReference type="OrthoDB" id="1658288at2759"/>
<feature type="repeat" description="TPR" evidence="3">
    <location>
        <begin position="975"/>
        <end position="1008"/>
    </location>
</feature>
<dbReference type="OMA" id="MLAICDF"/>
<comment type="caution">
    <text evidence="4">The sequence shown here is derived from an EMBL/GenBank/DDBJ whole genome shotgun (WGS) entry which is preliminary data.</text>
</comment>
<dbReference type="Pfam" id="PF13181">
    <property type="entry name" value="TPR_8"/>
    <property type="match status" value="4"/>
</dbReference>
<feature type="repeat" description="TPR" evidence="3">
    <location>
        <begin position="626"/>
        <end position="659"/>
    </location>
</feature>
<evidence type="ECO:0000256" key="2">
    <source>
        <dbReference type="ARBA" id="ARBA00022803"/>
    </source>
</evidence>
<dbReference type="Proteomes" id="UP000287033">
    <property type="component" value="Unassembled WGS sequence"/>
</dbReference>
<feature type="repeat" description="TPR" evidence="3">
    <location>
        <begin position="558"/>
        <end position="591"/>
    </location>
</feature>
<feature type="repeat" description="TPR" evidence="3">
    <location>
        <begin position="1201"/>
        <end position="1234"/>
    </location>
</feature>
<organism evidence="4 5">
    <name type="scientific">Chiloscyllium punctatum</name>
    <name type="common">Brownbanded bambooshark</name>
    <name type="synonym">Hemiscyllium punctatum</name>
    <dbReference type="NCBI Taxonomy" id="137246"/>
    <lineage>
        <taxon>Eukaryota</taxon>
        <taxon>Metazoa</taxon>
        <taxon>Chordata</taxon>
        <taxon>Craniata</taxon>
        <taxon>Vertebrata</taxon>
        <taxon>Chondrichthyes</taxon>
        <taxon>Elasmobranchii</taxon>
        <taxon>Galeomorphii</taxon>
        <taxon>Galeoidea</taxon>
        <taxon>Orectolobiformes</taxon>
        <taxon>Hemiscylliidae</taxon>
        <taxon>Chiloscyllium</taxon>
    </lineage>
</organism>
<dbReference type="PROSITE" id="PS50005">
    <property type="entry name" value="TPR"/>
    <property type="match status" value="9"/>
</dbReference>
<feature type="repeat" description="TPR" evidence="3">
    <location>
        <begin position="457"/>
        <end position="490"/>
    </location>
</feature>
<dbReference type="EMBL" id="BEZZ01000048">
    <property type="protein sequence ID" value="GCC24165.1"/>
    <property type="molecule type" value="Genomic_DNA"/>
</dbReference>
<evidence type="ECO:0000256" key="3">
    <source>
        <dbReference type="PROSITE-ProRule" id="PRU00339"/>
    </source>
</evidence>
<proteinExistence type="predicted"/>
<gene>
    <name evidence="4" type="ORF">chiPu_0002565</name>
</gene>
<dbReference type="InterPro" id="IPR050498">
    <property type="entry name" value="Ycf3"/>
</dbReference>
<dbReference type="PROSITE" id="PS50293">
    <property type="entry name" value="TPR_REGION"/>
    <property type="match status" value="1"/>
</dbReference>
<dbReference type="SMART" id="SM00028">
    <property type="entry name" value="TPR"/>
    <property type="match status" value="20"/>
</dbReference>
<dbReference type="AlphaFoldDB" id="A0A401S1A0"/>
<sequence length="1266" mass="146364">EKVQDGVRILPPLSPEFLREWQRIAEYYVERPRIMLLGESMEIYKDATKLFWTPTFPKFAVPISCMQETLYPQLKVELDHTAFCDFDKETYQLDEDYDSDDEEESLEHKAAMQRTLFKKHNSLPDLRVFSFYSSSESFTNSNFQSMIPERTIQHSVQKRRIVIYINLQNTTDKPVITKHNSLPNLHFFEDEKILPLSAPFKTMMKEIELQREQLIQASVETTKQEEQAKRKSVEGFLTSDVSQLNAMPVRSISIEQTQPSVAAPVTEAVIKRTKKTKRRKKLKAYMRKIPLSRKLAFAYKKLSMPPKRIKRSGSMPTLITRNSEDGNFPQRDSSVPRLFNFENFAKKKGGIPEGVVTREWVRDIWNKWFDEVFPPSEPTNQATIDKKDIPVVLKEKESSQLHVNLQEIELQNLQLSTEQENLEVYPTGSQSEVTRAALQSLVNDVTYRIDVNGESTAFNYCRRGALYRRLGQLKSAMEDLNEAIKLEPMLLDSYWQRHFLYLLQLRTSDALDDLNFVLKHNRNHADAYTSKGDIYRNKGDITMAIINYSQGLKCRSDVDIYFKRAEMYEKNNDLLLAMEDYFMAFSLNPKRTDALMKRALYYFENSTWQLAIQDLTTLIKQEPGNAKARIYRGQAYTKQGMHKEAIEDLFTAIHLDPNNWVAFYHRGCLLRKVQPQQALQDFSVSVLINEDVENLESFLHRGILYTERGEWHAAIYDFESVLKLDRSICLAHINLGLIYLLKLDYYYEAIRRFSNALKVEPTSTRAYVCRAKAYQKIHNLTRALKDITCAIHLQPQIHYFYLLRGQYLYEMKNFELASFCIQYSAEINQASDSSPIQQATVQVFLKNYDKAIENLNGMEKTSPLLTLLGKSQMKAGKHEDALSSFQRALDLEHEASEIGITNTVNTSVEIYYHMGLCYIELNQLREAIDSFNSAVKLLPNFAKAYYQRGLCGLKLHDFKCIYDFHRALALNPKLFEVYLSRAVYYAIQGRFLKAILSCNEALKIEPRSVRAFVCRGALKFYSKAYHLAIADLTEAINLNETCTLGYFNRAVCYQKMNDLQKALKDYGIVLLLGSDKRLTLKVLVNRGLLYLKMDDHQNALKDFKTANAEEPENAYIHHAVAICCHKLQYLEDAVNNFSQALKLDPFFVDAYNGRGNVYMDSAHTAGIKQAQKDFLQALHLNPKCVKARLNLGYNFQICKSAKLFTNRGVINQFTGDLTNAMRDYQKAVSLDPTYSLAYFNAANLYFCNRQFAQLSNMRSVIHIGWV</sequence>
<keyword evidence="1" id="KW-0677">Repeat</keyword>
<keyword evidence="2 3" id="KW-0802">TPR repeat</keyword>
<keyword evidence="5" id="KW-1185">Reference proteome</keyword>